<dbReference type="Proteomes" id="UP000034182">
    <property type="component" value="Unassembled WGS sequence"/>
</dbReference>
<gene>
    <name evidence="11" type="ORF">UCDDS831_g08937</name>
</gene>
<comment type="similarity">
    <text evidence="3 9">Belongs to the class-III pyridoxal-phosphate-dependent aminotransferase family.</text>
</comment>
<comment type="catalytic activity">
    <reaction evidence="10">
        <text>a 2-oxocarboxylate + L-ornithine = L-glutamate 5-semialdehyde + an L-alpha-amino acid</text>
        <dbReference type="Rhea" id="RHEA:13877"/>
        <dbReference type="ChEBI" id="CHEBI:35179"/>
        <dbReference type="ChEBI" id="CHEBI:46911"/>
        <dbReference type="ChEBI" id="CHEBI:58066"/>
        <dbReference type="ChEBI" id="CHEBI:59869"/>
        <dbReference type="EC" id="2.6.1.13"/>
    </reaction>
</comment>
<keyword evidence="8 9" id="KW-0663">Pyridoxal phosphate</keyword>
<evidence type="ECO:0000256" key="1">
    <source>
        <dbReference type="ARBA" id="ARBA00001933"/>
    </source>
</evidence>
<dbReference type="CDD" id="cd00448">
    <property type="entry name" value="YjgF_YER057c_UK114_family"/>
    <property type="match status" value="1"/>
</dbReference>
<dbReference type="CDD" id="cd00610">
    <property type="entry name" value="OAT_like"/>
    <property type="match status" value="1"/>
</dbReference>
<reference evidence="11 12" key="1">
    <citation type="submission" date="2015-03" db="EMBL/GenBank/DDBJ databases">
        <authorList>
            <person name="Morales-Cruz A."/>
            <person name="Amrine K.C."/>
            <person name="Cantu D."/>
        </authorList>
    </citation>
    <scope>NUCLEOTIDE SEQUENCE [LARGE SCALE GENOMIC DNA]</scope>
    <source>
        <strain evidence="11">DS831</strain>
    </source>
</reference>
<evidence type="ECO:0000256" key="8">
    <source>
        <dbReference type="ARBA" id="ARBA00022898"/>
    </source>
</evidence>
<dbReference type="GO" id="GO:0005739">
    <property type="term" value="C:mitochondrion"/>
    <property type="evidence" value="ECO:0007669"/>
    <property type="project" value="UniProtKB-ARBA"/>
</dbReference>
<dbReference type="Gene3D" id="3.30.1330.40">
    <property type="entry name" value="RutC-like"/>
    <property type="match status" value="1"/>
</dbReference>
<dbReference type="FunFam" id="3.40.640.10:FF:000011">
    <property type="entry name" value="Ornithine aminotransferase"/>
    <property type="match status" value="1"/>
</dbReference>
<evidence type="ECO:0000313" key="11">
    <source>
        <dbReference type="EMBL" id="KKY13516.1"/>
    </source>
</evidence>
<dbReference type="InterPro" id="IPR050103">
    <property type="entry name" value="Class-III_PLP-dep_AT"/>
</dbReference>
<dbReference type="InterPro" id="IPR015421">
    <property type="entry name" value="PyrdxlP-dep_Trfase_major"/>
</dbReference>
<evidence type="ECO:0000256" key="5">
    <source>
        <dbReference type="ARBA" id="ARBA00012924"/>
    </source>
</evidence>
<evidence type="ECO:0000256" key="3">
    <source>
        <dbReference type="ARBA" id="ARBA00008954"/>
    </source>
</evidence>
<evidence type="ECO:0000256" key="2">
    <source>
        <dbReference type="ARBA" id="ARBA00004998"/>
    </source>
</evidence>
<dbReference type="EMBL" id="LAQI01000289">
    <property type="protein sequence ID" value="KKY13516.1"/>
    <property type="molecule type" value="Genomic_DNA"/>
</dbReference>
<evidence type="ECO:0000256" key="6">
    <source>
        <dbReference type="ARBA" id="ARBA00022576"/>
    </source>
</evidence>
<dbReference type="EC" id="2.6.1.13" evidence="5 10"/>
<dbReference type="FunFam" id="3.30.1330.40:FF:000001">
    <property type="entry name" value="L-PSP family endoribonuclease"/>
    <property type="match status" value="1"/>
</dbReference>
<evidence type="ECO:0000313" key="12">
    <source>
        <dbReference type="Proteomes" id="UP000034182"/>
    </source>
</evidence>
<keyword evidence="7 10" id="KW-0808">Transferase</keyword>
<dbReference type="SUPFAM" id="SSF55298">
    <property type="entry name" value="YjgF-like"/>
    <property type="match status" value="1"/>
</dbReference>
<dbReference type="Gene3D" id="3.40.640.10">
    <property type="entry name" value="Type I PLP-dependent aspartate aminotransferase-like (Major domain)"/>
    <property type="match status" value="1"/>
</dbReference>
<organism evidence="11 12">
    <name type="scientific">Diplodia seriata</name>
    <dbReference type="NCBI Taxonomy" id="420778"/>
    <lineage>
        <taxon>Eukaryota</taxon>
        <taxon>Fungi</taxon>
        <taxon>Dikarya</taxon>
        <taxon>Ascomycota</taxon>
        <taxon>Pezizomycotina</taxon>
        <taxon>Dothideomycetes</taxon>
        <taxon>Dothideomycetes incertae sedis</taxon>
        <taxon>Botryosphaeriales</taxon>
        <taxon>Botryosphaeriaceae</taxon>
        <taxon>Diplodia</taxon>
    </lineage>
</organism>
<dbReference type="GO" id="GO:0004587">
    <property type="term" value="F:ornithine aminotransferase activity"/>
    <property type="evidence" value="ECO:0007669"/>
    <property type="project" value="UniProtKB-EC"/>
</dbReference>
<evidence type="ECO:0000256" key="9">
    <source>
        <dbReference type="RuleBase" id="RU003560"/>
    </source>
</evidence>
<reference evidence="11 12" key="2">
    <citation type="submission" date="2015-05" db="EMBL/GenBank/DDBJ databases">
        <title>Distinctive expansion of gene families associated with plant cell wall degradation and secondary metabolism in the genomes of grapevine trunk pathogens.</title>
        <authorList>
            <person name="Lawrence D.P."/>
            <person name="Travadon R."/>
            <person name="Rolshausen P.E."/>
            <person name="Baumgartner K."/>
        </authorList>
    </citation>
    <scope>NUCLEOTIDE SEQUENCE [LARGE SCALE GENOMIC DNA]</scope>
    <source>
        <strain evidence="11">DS831</strain>
    </source>
</reference>
<evidence type="ECO:0000256" key="4">
    <source>
        <dbReference type="ARBA" id="ARBA00010552"/>
    </source>
</evidence>
<dbReference type="GO" id="GO:0042802">
    <property type="term" value="F:identical protein binding"/>
    <property type="evidence" value="ECO:0007669"/>
    <property type="project" value="TreeGrafter"/>
</dbReference>
<comment type="cofactor">
    <cofactor evidence="1 10">
        <name>pyridoxal 5'-phosphate</name>
        <dbReference type="ChEBI" id="CHEBI:597326"/>
    </cofactor>
</comment>
<dbReference type="SUPFAM" id="SSF53383">
    <property type="entry name" value="PLP-dependent transferases"/>
    <property type="match status" value="1"/>
</dbReference>
<dbReference type="GO" id="GO:0055129">
    <property type="term" value="P:L-proline biosynthetic process"/>
    <property type="evidence" value="ECO:0007669"/>
    <property type="project" value="UniProtKB-UniPathway"/>
</dbReference>
<sequence>MAPPSATSPPPVEANVNTTSGLTKQSAAYVKLWQEKVRGGFAPFPVVLEKANNHILTDVDGKEYIDLITQFAVMNFGYSHPKIVQAVVDQVQKLPLVNTGYINPLYARFAERITAKFGFDSIATMLSGSEAVDAAIKTARKWAYVKKGIPADEAWILTTDRCYHGITLTTMSLSNVIADNFGKHLPHVGPFAPTSKKLIEYGDLDVLRDTFERDGHRIAAFMIEPIQGLSGTRIPPPGYLHAVQELCHAHTILFIVDEVQTGYGRTGTDLAYQHEPHVQPDLVTLGKAVTGGMYPMSVVMGKAHVMDVLAKYEIASTFGGSPVACAAALAALDVLEDEGIAGRAQRLGEVLAGVLEEARAIIYNNTVYCSGSLGIDHTTGKFVDGGAYERTVQALKNLGAVLEAAGSSLSKTVKVNIFLSSMDYYADVNRAYGEAFTSDPKPCRTCVSVAKLPLDAEVEIELVAALG</sequence>
<dbReference type="InterPro" id="IPR005814">
    <property type="entry name" value="Aminotrans_3"/>
</dbReference>
<dbReference type="Pfam" id="PF00202">
    <property type="entry name" value="Aminotran_3"/>
    <property type="match status" value="1"/>
</dbReference>
<comment type="caution">
    <text evidence="11">The sequence shown here is derived from an EMBL/GenBank/DDBJ whole genome shotgun (WGS) entry which is preliminary data.</text>
</comment>
<dbReference type="PROSITE" id="PS00600">
    <property type="entry name" value="AA_TRANSFER_CLASS_3"/>
    <property type="match status" value="1"/>
</dbReference>
<proteinExistence type="inferred from homology"/>
<dbReference type="InterPro" id="IPR035959">
    <property type="entry name" value="RutC-like_sf"/>
</dbReference>
<comment type="pathway">
    <text evidence="2 10">Amino-acid biosynthesis; L-proline biosynthesis; L-glutamate 5-semialdehyde from L-ornithine: step 1/1.</text>
</comment>
<dbReference type="InterPro" id="IPR049704">
    <property type="entry name" value="Aminotrans_3_PPA_site"/>
</dbReference>
<protein>
    <recommendedName>
        <fullName evidence="5 10">Ornithine aminotransferase</fullName>
        <ecNumber evidence="5 10">2.6.1.13</ecNumber>
    </recommendedName>
</protein>
<comment type="similarity">
    <text evidence="4">Belongs to the RutC family.</text>
</comment>
<dbReference type="UniPathway" id="UPA00098">
    <property type="reaction ID" value="UER00358"/>
</dbReference>
<dbReference type="InterPro" id="IPR015424">
    <property type="entry name" value="PyrdxlP-dep_Trfase"/>
</dbReference>
<dbReference type="PANTHER" id="PTHR11986">
    <property type="entry name" value="AMINOTRANSFERASE CLASS III"/>
    <property type="match status" value="1"/>
</dbReference>
<dbReference type="GO" id="GO:0030170">
    <property type="term" value="F:pyridoxal phosphate binding"/>
    <property type="evidence" value="ECO:0007669"/>
    <property type="project" value="InterPro"/>
</dbReference>
<keyword evidence="6 10" id="KW-0032">Aminotransferase</keyword>
<dbReference type="PANTHER" id="PTHR11986:SF18">
    <property type="entry name" value="ORNITHINE AMINOTRANSFERASE, MITOCHONDRIAL"/>
    <property type="match status" value="1"/>
</dbReference>
<name>A0A0G2DTD5_9PEZI</name>
<evidence type="ECO:0000256" key="10">
    <source>
        <dbReference type="RuleBase" id="RU365036"/>
    </source>
</evidence>
<dbReference type="AlphaFoldDB" id="A0A0G2DTD5"/>
<evidence type="ECO:0000256" key="7">
    <source>
        <dbReference type="ARBA" id="ARBA00022679"/>
    </source>
</evidence>
<accession>A0A0G2DTD5</accession>